<dbReference type="AlphaFoldDB" id="A0A7H8TI86"/>
<sequence>MDDDKPLVVSQQFAVNRIIESFGTDEGRGIYAANGRPGTGITTMLRNLNAALVVQRL</sequence>
<gene>
    <name evidence="1" type="ORF">HUT05_41405</name>
</gene>
<proteinExistence type="predicted"/>
<evidence type="ECO:0000313" key="2">
    <source>
        <dbReference type="Proteomes" id="UP000509418"/>
    </source>
</evidence>
<keyword evidence="2" id="KW-1185">Reference proteome</keyword>
<evidence type="ECO:0000313" key="1">
    <source>
        <dbReference type="EMBL" id="QKZ23261.1"/>
    </source>
</evidence>
<dbReference type="RefSeq" id="WP_176578051.1">
    <property type="nucleotide sequence ID" value="NZ_CBDRGH010000058.1"/>
</dbReference>
<dbReference type="Proteomes" id="UP000509418">
    <property type="component" value="Chromosome"/>
</dbReference>
<accession>A0A7H8TI86</accession>
<dbReference type="EMBL" id="CP056041">
    <property type="protein sequence ID" value="QKZ23261.1"/>
    <property type="molecule type" value="Genomic_DNA"/>
</dbReference>
<name>A0A7H8TI86_STRCX</name>
<protein>
    <submittedName>
        <fullName evidence="1">Uncharacterized protein</fullName>
    </submittedName>
</protein>
<reference evidence="1 2" key="1">
    <citation type="submission" date="2020-06" db="EMBL/GenBank/DDBJ databases">
        <title>Genome mining for natural products.</title>
        <authorList>
            <person name="Zhang B."/>
            <person name="Shi J."/>
            <person name="Ge H."/>
        </authorList>
    </citation>
    <scope>NUCLEOTIDE SEQUENCE [LARGE SCALE GENOMIC DNA]</scope>
    <source>
        <strain evidence="1 2">NA02069</strain>
    </source>
</reference>
<organism evidence="1 2">
    <name type="scientific">Streptomyces chartreusis</name>
    <dbReference type="NCBI Taxonomy" id="1969"/>
    <lineage>
        <taxon>Bacteria</taxon>
        <taxon>Bacillati</taxon>
        <taxon>Actinomycetota</taxon>
        <taxon>Actinomycetes</taxon>
        <taxon>Kitasatosporales</taxon>
        <taxon>Streptomycetaceae</taxon>
        <taxon>Streptomyces</taxon>
    </lineage>
</organism>